<keyword evidence="2" id="KW-1185">Reference proteome</keyword>
<accession>A0A917MH89</accession>
<dbReference type="RefSeq" id="WP_188517191.1">
    <property type="nucleotide sequence ID" value="NZ_BMES01000001.1"/>
</dbReference>
<evidence type="ECO:0000313" key="1">
    <source>
        <dbReference type="EMBL" id="GGH16278.1"/>
    </source>
</evidence>
<reference evidence="1" key="1">
    <citation type="journal article" date="2014" name="Int. J. Syst. Evol. Microbiol.">
        <title>Complete genome sequence of Corynebacterium casei LMG S-19264T (=DSM 44701T), isolated from a smear-ripened cheese.</title>
        <authorList>
            <consortium name="US DOE Joint Genome Institute (JGI-PGF)"/>
            <person name="Walter F."/>
            <person name="Albersmeier A."/>
            <person name="Kalinowski J."/>
            <person name="Ruckert C."/>
        </authorList>
    </citation>
    <scope>NUCLEOTIDE SEQUENCE</scope>
    <source>
        <strain evidence="1">CGMCC 1.12214</strain>
    </source>
</reference>
<dbReference type="EMBL" id="BMES01000001">
    <property type="protein sequence ID" value="GGH16278.1"/>
    <property type="molecule type" value="Genomic_DNA"/>
</dbReference>
<evidence type="ECO:0000313" key="2">
    <source>
        <dbReference type="Proteomes" id="UP000603912"/>
    </source>
</evidence>
<proteinExistence type="predicted"/>
<dbReference type="Proteomes" id="UP000603912">
    <property type="component" value="Unassembled WGS sequence"/>
</dbReference>
<dbReference type="AlphaFoldDB" id="A0A917MH89"/>
<comment type="caution">
    <text evidence="1">The sequence shown here is derived from an EMBL/GenBank/DDBJ whole genome shotgun (WGS) entry which is preliminary data.</text>
</comment>
<gene>
    <name evidence="1" type="ORF">GCM10007036_16850</name>
</gene>
<sequence>MLFERADLFQAGSPLRKQVRSREWFTASVQVVSARILQPYELRPVVDEDRVARAFADWMRCFDLNRHLARSVRRQFILYMGGVVSRELVRSEAIGVSGEHHAIQDVELSRIVEFWPEGYCALRFCAEICSAILEDEQLPASSFVEARQSLTTWWSMRENAAEYAGWVVPFFQRVMAESPDWDRVDAPPRSNSAH</sequence>
<name>A0A917MH89_9HYPH</name>
<organism evidence="1 2">
    <name type="scientific">Alsobacter metallidurans</name>
    <dbReference type="NCBI Taxonomy" id="340221"/>
    <lineage>
        <taxon>Bacteria</taxon>
        <taxon>Pseudomonadati</taxon>
        <taxon>Pseudomonadota</taxon>
        <taxon>Alphaproteobacteria</taxon>
        <taxon>Hyphomicrobiales</taxon>
        <taxon>Alsobacteraceae</taxon>
        <taxon>Alsobacter</taxon>
    </lineage>
</organism>
<protein>
    <submittedName>
        <fullName evidence="1">Uncharacterized protein</fullName>
    </submittedName>
</protein>
<reference evidence="1" key="2">
    <citation type="submission" date="2020-09" db="EMBL/GenBank/DDBJ databases">
        <authorList>
            <person name="Sun Q."/>
            <person name="Zhou Y."/>
        </authorList>
    </citation>
    <scope>NUCLEOTIDE SEQUENCE</scope>
    <source>
        <strain evidence="1">CGMCC 1.12214</strain>
    </source>
</reference>